<name>A0A7M2YXQ3_9ACTN</name>
<evidence type="ECO:0000259" key="1">
    <source>
        <dbReference type="Pfam" id="PF08241"/>
    </source>
</evidence>
<sequence length="228" mass="24585">MPDVVAARLALQEERAAELAERVVRLLSPFRGDERALDSGCGSGALAFALAPYVGSVVGVDASPELVAAGNERAPANAELVVADATALPFPYGSFDLAGSLRVLHHVRRPELVVAELARVTRPGGRILLADQLGPVDPLAAAEIDRFERARDPSHRRLLSDQDVRSLLEANNLVVSANEIVHESRDVEHYLDLVGLEGPERERVRRMAPATAYEVEVGWYVARKGSSA</sequence>
<evidence type="ECO:0000313" key="2">
    <source>
        <dbReference type="EMBL" id="RDI74510.1"/>
    </source>
</evidence>
<dbReference type="GO" id="GO:0032259">
    <property type="term" value="P:methylation"/>
    <property type="evidence" value="ECO:0007669"/>
    <property type="project" value="UniProtKB-KW"/>
</dbReference>
<dbReference type="InterPro" id="IPR013216">
    <property type="entry name" value="Methyltransf_11"/>
</dbReference>
<proteinExistence type="predicted"/>
<dbReference type="RefSeq" id="WP_114795850.1">
    <property type="nucleotide sequence ID" value="NZ_QQZY01000003.1"/>
</dbReference>
<dbReference type="Proteomes" id="UP000254134">
    <property type="component" value="Unassembled WGS sequence"/>
</dbReference>
<keyword evidence="3" id="KW-1185">Reference proteome</keyword>
<reference evidence="2 3" key="1">
    <citation type="submission" date="2018-07" db="EMBL/GenBank/DDBJ databases">
        <title>High-quality-draft genome sequence of Gaiella occulta.</title>
        <authorList>
            <person name="Severino R."/>
            <person name="Froufe H.J.C."/>
            <person name="Rainey F.A."/>
            <person name="Barroso C."/>
            <person name="Albuquerque L."/>
            <person name="Lobo-Da-Cunha A."/>
            <person name="Da Costa M.S."/>
            <person name="Egas C."/>
        </authorList>
    </citation>
    <scope>NUCLEOTIDE SEQUENCE [LARGE SCALE GENOMIC DNA]</scope>
    <source>
        <strain evidence="2 3">F2-233</strain>
    </source>
</reference>
<dbReference type="GO" id="GO:0008757">
    <property type="term" value="F:S-adenosylmethionine-dependent methyltransferase activity"/>
    <property type="evidence" value="ECO:0007669"/>
    <property type="project" value="InterPro"/>
</dbReference>
<dbReference type="EMBL" id="QQZY01000003">
    <property type="protein sequence ID" value="RDI74510.1"/>
    <property type="molecule type" value="Genomic_DNA"/>
</dbReference>
<evidence type="ECO:0000313" key="3">
    <source>
        <dbReference type="Proteomes" id="UP000254134"/>
    </source>
</evidence>
<reference evidence="3" key="2">
    <citation type="journal article" date="2019" name="MicrobiologyOpen">
        <title>High-quality draft genome sequence of Gaiella occulta isolated from a 150 meter deep mineral water borehole and comparison with the genome sequences of other deep-branching lineages of the phylum Actinobacteria.</title>
        <authorList>
            <person name="Severino R."/>
            <person name="Froufe H.J.C."/>
            <person name="Barroso C."/>
            <person name="Albuquerque L."/>
            <person name="Lobo-da-Cunha A."/>
            <person name="da Costa M.S."/>
            <person name="Egas C."/>
        </authorList>
    </citation>
    <scope>NUCLEOTIDE SEQUENCE [LARGE SCALE GENOMIC DNA]</scope>
    <source>
        <strain evidence="3">F2-233</strain>
    </source>
</reference>
<dbReference type="InterPro" id="IPR029063">
    <property type="entry name" value="SAM-dependent_MTases_sf"/>
</dbReference>
<keyword evidence="2" id="KW-0808">Transferase</keyword>
<gene>
    <name evidence="2" type="ORF">Gocc_1399</name>
</gene>
<dbReference type="PANTHER" id="PTHR43591">
    <property type="entry name" value="METHYLTRANSFERASE"/>
    <property type="match status" value="1"/>
</dbReference>
<dbReference type="PANTHER" id="PTHR43591:SF78">
    <property type="entry name" value="SLR0407 PROTEIN"/>
    <property type="match status" value="1"/>
</dbReference>
<organism evidence="2 3">
    <name type="scientific">Gaiella occulta</name>
    <dbReference type="NCBI Taxonomy" id="1002870"/>
    <lineage>
        <taxon>Bacteria</taxon>
        <taxon>Bacillati</taxon>
        <taxon>Actinomycetota</taxon>
        <taxon>Thermoleophilia</taxon>
        <taxon>Gaiellales</taxon>
        <taxon>Gaiellaceae</taxon>
        <taxon>Gaiella</taxon>
    </lineage>
</organism>
<dbReference type="Gene3D" id="3.40.50.150">
    <property type="entry name" value="Vaccinia Virus protein VP39"/>
    <property type="match status" value="1"/>
</dbReference>
<feature type="domain" description="Methyltransferase type 11" evidence="1">
    <location>
        <begin position="37"/>
        <end position="128"/>
    </location>
</feature>
<protein>
    <submittedName>
        <fullName evidence="2">Methyltransferase domain</fullName>
    </submittedName>
</protein>
<dbReference type="Pfam" id="PF08241">
    <property type="entry name" value="Methyltransf_11"/>
    <property type="match status" value="1"/>
</dbReference>
<dbReference type="SUPFAM" id="SSF53335">
    <property type="entry name" value="S-adenosyl-L-methionine-dependent methyltransferases"/>
    <property type="match status" value="1"/>
</dbReference>
<accession>A0A7M2YXQ3</accession>
<dbReference type="AlphaFoldDB" id="A0A7M2YXQ3"/>
<keyword evidence="2" id="KW-0489">Methyltransferase</keyword>
<dbReference type="CDD" id="cd02440">
    <property type="entry name" value="AdoMet_MTases"/>
    <property type="match status" value="1"/>
</dbReference>
<dbReference type="OrthoDB" id="9795634at2"/>
<comment type="caution">
    <text evidence="2">The sequence shown here is derived from an EMBL/GenBank/DDBJ whole genome shotgun (WGS) entry which is preliminary data.</text>
</comment>